<keyword evidence="4" id="KW-0963">Cytoplasm</keyword>
<evidence type="ECO:0000256" key="3">
    <source>
        <dbReference type="ARBA" id="ARBA00021602"/>
    </source>
</evidence>
<dbReference type="GO" id="GO:0003356">
    <property type="term" value="P:regulation of cilium beat frequency"/>
    <property type="evidence" value="ECO:0007669"/>
    <property type="project" value="TreeGrafter"/>
</dbReference>
<keyword evidence="6" id="KW-0969">Cilium</keyword>
<organism evidence="10 11">
    <name type="scientific">Manduca sexta</name>
    <name type="common">Tobacco hawkmoth</name>
    <name type="synonym">Tobacco hornworm</name>
    <dbReference type="NCBI Taxonomy" id="7130"/>
    <lineage>
        <taxon>Eukaryota</taxon>
        <taxon>Metazoa</taxon>
        <taxon>Ecdysozoa</taxon>
        <taxon>Arthropoda</taxon>
        <taxon>Hexapoda</taxon>
        <taxon>Insecta</taxon>
        <taxon>Pterygota</taxon>
        <taxon>Neoptera</taxon>
        <taxon>Endopterygota</taxon>
        <taxon>Lepidoptera</taxon>
        <taxon>Glossata</taxon>
        <taxon>Ditrysia</taxon>
        <taxon>Bombycoidea</taxon>
        <taxon>Sphingidae</taxon>
        <taxon>Sphinginae</taxon>
        <taxon>Sphingini</taxon>
        <taxon>Manduca</taxon>
    </lineage>
</organism>
<evidence type="ECO:0000256" key="5">
    <source>
        <dbReference type="ARBA" id="ARBA00022794"/>
    </source>
</evidence>
<accession>A0A921ZRN7</accession>
<reference evidence="10" key="1">
    <citation type="journal article" date="2016" name="Insect Biochem. Mol. Biol.">
        <title>Multifaceted biological insights from a draft genome sequence of the tobacco hornworm moth, Manduca sexta.</title>
        <authorList>
            <person name="Kanost M.R."/>
            <person name="Arrese E.L."/>
            <person name="Cao X."/>
            <person name="Chen Y.R."/>
            <person name="Chellapilla S."/>
            <person name="Goldsmith M.R."/>
            <person name="Grosse-Wilde E."/>
            <person name="Heckel D.G."/>
            <person name="Herndon N."/>
            <person name="Jiang H."/>
            <person name="Papanicolaou A."/>
            <person name="Qu J."/>
            <person name="Soulages J.L."/>
            <person name="Vogel H."/>
            <person name="Walters J."/>
            <person name="Waterhouse R.M."/>
            <person name="Ahn S.J."/>
            <person name="Almeida F.C."/>
            <person name="An C."/>
            <person name="Aqrawi P."/>
            <person name="Bretschneider A."/>
            <person name="Bryant W.B."/>
            <person name="Bucks S."/>
            <person name="Chao H."/>
            <person name="Chevignon G."/>
            <person name="Christen J.M."/>
            <person name="Clarke D.F."/>
            <person name="Dittmer N.T."/>
            <person name="Ferguson L.C.F."/>
            <person name="Garavelou S."/>
            <person name="Gordon K.H.J."/>
            <person name="Gunaratna R.T."/>
            <person name="Han Y."/>
            <person name="Hauser F."/>
            <person name="He Y."/>
            <person name="Heidel-Fischer H."/>
            <person name="Hirsh A."/>
            <person name="Hu Y."/>
            <person name="Jiang H."/>
            <person name="Kalra D."/>
            <person name="Klinner C."/>
            <person name="Konig C."/>
            <person name="Kovar C."/>
            <person name="Kroll A.R."/>
            <person name="Kuwar S.S."/>
            <person name="Lee S.L."/>
            <person name="Lehman R."/>
            <person name="Li K."/>
            <person name="Li Z."/>
            <person name="Liang H."/>
            <person name="Lovelace S."/>
            <person name="Lu Z."/>
            <person name="Mansfield J.H."/>
            <person name="McCulloch K.J."/>
            <person name="Mathew T."/>
            <person name="Morton B."/>
            <person name="Muzny D.M."/>
            <person name="Neunemann D."/>
            <person name="Ongeri F."/>
            <person name="Pauchet Y."/>
            <person name="Pu L.L."/>
            <person name="Pyrousis I."/>
            <person name="Rao X.J."/>
            <person name="Redding A."/>
            <person name="Roesel C."/>
            <person name="Sanchez-Gracia A."/>
            <person name="Schaack S."/>
            <person name="Shukla A."/>
            <person name="Tetreau G."/>
            <person name="Wang Y."/>
            <person name="Xiong G.H."/>
            <person name="Traut W."/>
            <person name="Walsh T.K."/>
            <person name="Worley K.C."/>
            <person name="Wu D."/>
            <person name="Wu W."/>
            <person name="Wu Y.Q."/>
            <person name="Zhang X."/>
            <person name="Zou Z."/>
            <person name="Zucker H."/>
            <person name="Briscoe A.D."/>
            <person name="Burmester T."/>
            <person name="Clem R.J."/>
            <person name="Feyereisen R."/>
            <person name="Grimmelikhuijzen C.J.P."/>
            <person name="Hamodrakas S.J."/>
            <person name="Hansson B.S."/>
            <person name="Huguet E."/>
            <person name="Jermiin L.S."/>
            <person name="Lan Q."/>
            <person name="Lehman H.K."/>
            <person name="Lorenzen M."/>
            <person name="Merzendorfer H."/>
            <person name="Michalopoulos I."/>
            <person name="Morton D.B."/>
            <person name="Muthukrishnan S."/>
            <person name="Oakeshott J.G."/>
            <person name="Palmer W."/>
            <person name="Park Y."/>
            <person name="Passarelli A.L."/>
            <person name="Rozas J."/>
            <person name="Schwartz L.M."/>
            <person name="Smith W."/>
            <person name="Southgate A."/>
            <person name="Vilcinskas A."/>
            <person name="Vogt R."/>
            <person name="Wang P."/>
            <person name="Werren J."/>
            <person name="Yu X.Q."/>
            <person name="Zhou J.J."/>
            <person name="Brown S.J."/>
            <person name="Scherer S.E."/>
            <person name="Richards S."/>
            <person name="Blissard G.W."/>
        </authorList>
    </citation>
    <scope>NUCLEOTIDE SEQUENCE</scope>
</reference>
<dbReference type="EMBL" id="JH668841">
    <property type="protein sequence ID" value="KAG6462400.1"/>
    <property type="molecule type" value="Genomic_DNA"/>
</dbReference>
<dbReference type="InterPro" id="IPR021897">
    <property type="entry name" value="FAP206"/>
</dbReference>
<evidence type="ECO:0000313" key="10">
    <source>
        <dbReference type="EMBL" id="KAG6462400.1"/>
    </source>
</evidence>
<evidence type="ECO:0000256" key="7">
    <source>
        <dbReference type="ARBA" id="ARBA00023212"/>
    </source>
</evidence>
<evidence type="ECO:0000256" key="9">
    <source>
        <dbReference type="ARBA" id="ARBA00045321"/>
    </source>
</evidence>
<proteinExistence type="inferred from homology"/>
<evidence type="ECO:0000256" key="1">
    <source>
        <dbReference type="ARBA" id="ARBA00004430"/>
    </source>
</evidence>
<evidence type="ECO:0000256" key="8">
    <source>
        <dbReference type="ARBA" id="ARBA00023273"/>
    </source>
</evidence>
<keyword evidence="7" id="KW-0206">Cytoskeleton</keyword>
<keyword evidence="5" id="KW-0970">Cilium biogenesis/degradation</keyword>
<evidence type="ECO:0000256" key="4">
    <source>
        <dbReference type="ARBA" id="ARBA00022490"/>
    </source>
</evidence>
<comment type="function">
    <text evidence="9">Essential for sperm motility and is involved in the regulation of the beating frequency of motile cilia on the epithelial cells of the respiratory tract. Required for the establishment of radial spokes in sperm flagella.</text>
</comment>
<dbReference type="GO" id="GO:0030030">
    <property type="term" value="P:cell projection organization"/>
    <property type="evidence" value="ECO:0007669"/>
    <property type="project" value="UniProtKB-KW"/>
</dbReference>
<reference evidence="10" key="2">
    <citation type="submission" date="2020-12" db="EMBL/GenBank/DDBJ databases">
        <authorList>
            <person name="Kanost M."/>
        </authorList>
    </citation>
    <scope>NUCLEOTIDE SEQUENCE</scope>
</reference>
<comment type="subcellular location">
    <subcellularLocation>
        <location evidence="1">Cytoplasm</location>
        <location evidence="1">Cytoskeleton</location>
        <location evidence="1">Cilium axoneme</location>
    </subcellularLocation>
</comment>
<comment type="similarity">
    <text evidence="2">Belongs to the CFAP206 family.</text>
</comment>
<name>A0A921ZRN7_MANSE</name>
<protein>
    <recommendedName>
        <fullName evidence="3">Cilia- and flagella-associated protein 206</fullName>
    </recommendedName>
</protein>
<sequence length="474" mass="53257">MACNENIIKNIANEVTRNCQSHNVTVDPEFVIYLIDLLLLNPKYGKLFSKTINRNNLQYFVEECVNMLVAGDTSINTLKMQFIIQTNYDKLQNLIDKHLDSINNCLRPLVNEIVEEDPEPSDEAAFKKLFRKISIYIILASGLGNPGVILTLKEGMAALESVFSLDDLKVFVALPRAEKLAQLNELMETVSGVRLFNRDCKKGGEGIPDLPFNLVDAGKACLTSLSNSLITVMQRVNTLTTAIEDTILIQEETGNVLIDVKPNVGMSIEDYKRIFELLAFNRQYEVFIRKLLSDVETMVQKGTRYVDKVKSALEELHSAVKYKAAVPVVTVFPLFSKLWQVWRSMQNVMYLVSTVNRLMSILAGIQDQIKIPYNVVDKMVSGKNIVSDQDRMSGRVTVEERLSLGALKNYVAYNDSFMSVDEKHVQFLGFCALCLTVGALVPSNMKVGLIRSNGSRYGFCSVKMAARFSKDPNR</sequence>
<dbReference type="AlphaFoldDB" id="A0A921ZRN7"/>
<comment type="caution">
    <text evidence="10">The sequence shown here is derived from an EMBL/GenBank/DDBJ whole genome shotgun (WGS) entry which is preliminary data.</text>
</comment>
<gene>
    <name evidence="10" type="ORF">O3G_MSEX013235</name>
</gene>
<evidence type="ECO:0000256" key="2">
    <source>
        <dbReference type="ARBA" id="ARBA00010500"/>
    </source>
</evidence>
<dbReference type="PANTHER" id="PTHR21442:SF0">
    <property type="entry name" value="CILIA- AND FLAGELLA-ASSOCIATED PROTEIN 206"/>
    <property type="match status" value="1"/>
</dbReference>
<dbReference type="PANTHER" id="PTHR21442">
    <property type="entry name" value="CILIA- AND FLAGELLA-ASSOCIATED PROTEIN 206"/>
    <property type="match status" value="1"/>
</dbReference>
<keyword evidence="11" id="KW-1185">Reference proteome</keyword>
<evidence type="ECO:0000256" key="6">
    <source>
        <dbReference type="ARBA" id="ARBA00023069"/>
    </source>
</evidence>
<evidence type="ECO:0000313" key="11">
    <source>
        <dbReference type="Proteomes" id="UP000791440"/>
    </source>
</evidence>
<dbReference type="GO" id="GO:0036064">
    <property type="term" value="C:ciliary basal body"/>
    <property type="evidence" value="ECO:0007669"/>
    <property type="project" value="TreeGrafter"/>
</dbReference>
<keyword evidence="8" id="KW-0966">Cell projection</keyword>
<dbReference type="Proteomes" id="UP000791440">
    <property type="component" value="Unassembled WGS sequence"/>
</dbReference>
<dbReference type="Pfam" id="PF12018">
    <property type="entry name" value="FAP206"/>
    <property type="match status" value="1"/>
</dbReference>
<dbReference type="GO" id="GO:0005930">
    <property type="term" value="C:axoneme"/>
    <property type="evidence" value="ECO:0007669"/>
    <property type="project" value="UniProtKB-SubCell"/>
</dbReference>